<dbReference type="Pfam" id="PF11274">
    <property type="entry name" value="DUF3074"/>
    <property type="match status" value="1"/>
</dbReference>
<reference evidence="2 3" key="1">
    <citation type="journal article" date="2011" name="Science">
        <title>Comparative functional genomics of the fission yeasts.</title>
        <authorList>
            <person name="Rhind N."/>
            <person name="Chen Z."/>
            <person name="Yassour M."/>
            <person name="Thompson D.A."/>
            <person name="Haas B.J."/>
            <person name="Habib N."/>
            <person name="Wapinski I."/>
            <person name="Roy S."/>
            <person name="Lin M.F."/>
            <person name="Heiman D.I."/>
            <person name="Young S.K."/>
            <person name="Furuya K."/>
            <person name="Guo Y."/>
            <person name="Pidoux A."/>
            <person name="Chen H.M."/>
            <person name="Robbertse B."/>
            <person name="Goldberg J.M."/>
            <person name="Aoki K."/>
            <person name="Bayne E.H."/>
            <person name="Berlin A.M."/>
            <person name="Desjardins C.A."/>
            <person name="Dobbs E."/>
            <person name="Dukaj L."/>
            <person name="Fan L."/>
            <person name="FitzGerald M.G."/>
            <person name="French C."/>
            <person name="Gujja S."/>
            <person name="Hansen K."/>
            <person name="Keifenheim D."/>
            <person name="Levin J.Z."/>
            <person name="Mosher R.A."/>
            <person name="Mueller C.A."/>
            <person name="Pfiffner J."/>
            <person name="Priest M."/>
            <person name="Russ C."/>
            <person name="Smialowska A."/>
            <person name="Swoboda P."/>
            <person name="Sykes S.M."/>
            <person name="Vaughn M."/>
            <person name="Vengrova S."/>
            <person name="Yoder R."/>
            <person name="Zeng Q."/>
            <person name="Allshire R."/>
            <person name="Baulcombe D."/>
            <person name="Birren B.W."/>
            <person name="Brown W."/>
            <person name="Ekwall K."/>
            <person name="Kellis M."/>
            <person name="Leatherwood J."/>
            <person name="Levin H."/>
            <person name="Margalit H."/>
            <person name="Martienssen R."/>
            <person name="Nieduszynski C.A."/>
            <person name="Spatafora J.W."/>
            <person name="Friedman N."/>
            <person name="Dalgaard J.Z."/>
            <person name="Baumann P."/>
            <person name="Niki H."/>
            <person name="Regev A."/>
            <person name="Nusbaum C."/>
        </authorList>
    </citation>
    <scope>NUCLEOTIDE SEQUENCE [LARGE SCALE GENOMIC DNA]</scope>
    <source>
        <strain evidence="3">yFS286</strain>
    </source>
</reference>
<dbReference type="GeneID" id="25033367"/>
<dbReference type="PANTHER" id="PTHR40370:SF1">
    <property type="entry name" value="DUF3074 DOMAIN-CONTAINING PROTEIN"/>
    <property type="match status" value="1"/>
</dbReference>
<proteinExistence type="predicted"/>
<gene>
    <name evidence="2" type="ORF">SOCG_04405</name>
</gene>
<dbReference type="InterPro" id="IPR024500">
    <property type="entry name" value="DUF3074"/>
</dbReference>
<dbReference type="OrthoDB" id="5271483at2759"/>
<name>S9RAK8_SCHOY</name>
<evidence type="ECO:0000313" key="3">
    <source>
        <dbReference type="Proteomes" id="UP000016088"/>
    </source>
</evidence>
<organism evidence="2 3">
    <name type="scientific">Schizosaccharomyces octosporus (strain yFS286)</name>
    <name type="common">Fission yeast</name>
    <name type="synonym">Octosporomyces octosporus</name>
    <dbReference type="NCBI Taxonomy" id="483514"/>
    <lineage>
        <taxon>Eukaryota</taxon>
        <taxon>Fungi</taxon>
        <taxon>Dikarya</taxon>
        <taxon>Ascomycota</taxon>
        <taxon>Taphrinomycotina</taxon>
        <taxon>Schizosaccharomycetes</taxon>
        <taxon>Schizosaccharomycetales</taxon>
        <taxon>Schizosaccharomycetaceae</taxon>
        <taxon>Schizosaccharomyces</taxon>
    </lineage>
</organism>
<dbReference type="VEuPathDB" id="FungiDB:SOCG_04405"/>
<evidence type="ECO:0000313" key="2">
    <source>
        <dbReference type="EMBL" id="EPX75160.1"/>
    </source>
</evidence>
<dbReference type="RefSeq" id="XP_013017605.1">
    <property type="nucleotide sequence ID" value="XM_013162151.1"/>
</dbReference>
<dbReference type="SUPFAM" id="SSF55961">
    <property type="entry name" value="Bet v1-like"/>
    <property type="match status" value="1"/>
</dbReference>
<dbReference type="InterPro" id="IPR023393">
    <property type="entry name" value="START-like_dom_sf"/>
</dbReference>
<feature type="domain" description="DUF3074" evidence="1">
    <location>
        <begin position="71"/>
        <end position="234"/>
    </location>
</feature>
<protein>
    <submittedName>
        <fullName evidence="2">DUF3074 family protein</fullName>
    </submittedName>
</protein>
<dbReference type="Proteomes" id="UP000016088">
    <property type="component" value="Unassembled WGS sequence"/>
</dbReference>
<sequence length="242" mass="28478">MQEDFFGSEVIQPLISNDVLKATDPNFERWREKLIQDALRLVEEIPRWKSLGSHDGVALYEKSPPNGGNTWYGRVSRHKRSLKTFKKGLLYEHIKKEECYDPLIFSTSQLETIIEDEIEVWMYRFKTPWFCRNRIYKQLVVSVMLDPDSFIVLQRPVQYVNPNPAFISNPQAVPGYYESVDFVSKKYREDGKDDGVLWICAIRNDYGKMLSSWFLGPSFTKLLTRQVKLFNDWLNKTYPKKG</sequence>
<accession>S9RAK8</accession>
<dbReference type="PANTHER" id="PTHR40370">
    <property type="entry name" value="EXPRESSED PROTEIN"/>
    <property type="match status" value="1"/>
</dbReference>
<dbReference type="EMBL" id="KE503206">
    <property type="protein sequence ID" value="EPX75160.1"/>
    <property type="molecule type" value="Genomic_DNA"/>
</dbReference>
<dbReference type="OMA" id="WFARISK"/>
<dbReference type="Gene3D" id="3.30.530.20">
    <property type="match status" value="1"/>
</dbReference>
<evidence type="ECO:0000259" key="1">
    <source>
        <dbReference type="Pfam" id="PF11274"/>
    </source>
</evidence>
<dbReference type="AlphaFoldDB" id="S9RAK8"/>
<dbReference type="HOGENOM" id="CLU_1147759_0_0_1"/>
<keyword evidence="3" id="KW-1185">Reference proteome</keyword>